<dbReference type="Gene3D" id="3.50.50.60">
    <property type="entry name" value="FAD/NAD(P)-binding domain"/>
    <property type="match status" value="6"/>
</dbReference>
<keyword evidence="3" id="KW-0285">Flavoprotein</keyword>
<feature type="domain" description="4Fe-4S ferredoxin-type" evidence="15">
    <location>
        <begin position="1404"/>
        <end position="1434"/>
    </location>
</feature>
<accession>A0A1R3IIF0</accession>
<evidence type="ECO:0000256" key="10">
    <source>
        <dbReference type="ARBA" id="ARBA00038856"/>
    </source>
</evidence>
<keyword evidence="2" id="KW-0153">Cholesterol metabolism</keyword>
<dbReference type="InterPro" id="IPR017900">
    <property type="entry name" value="4Fe4S_Fe_S_CS"/>
</dbReference>
<dbReference type="SUPFAM" id="SSF51905">
    <property type="entry name" value="FAD/NAD(P)-binding domain"/>
    <property type="match status" value="2"/>
</dbReference>
<dbReference type="InterPro" id="IPR055572">
    <property type="entry name" value="DUF7148"/>
</dbReference>
<dbReference type="Gene3D" id="3.40.50.1820">
    <property type="entry name" value="alpha/beta hydrolase"/>
    <property type="match status" value="2"/>
</dbReference>
<name>A0A1R3IIF0_COCAP</name>
<evidence type="ECO:0000256" key="5">
    <source>
        <dbReference type="ARBA" id="ARBA00023002"/>
    </source>
</evidence>
<evidence type="ECO:0000256" key="6">
    <source>
        <dbReference type="ARBA" id="ARBA00023098"/>
    </source>
</evidence>
<dbReference type="InterPro" id="IPR029058">
    <property type="entry name" value="AB_hydrolase_fold"/>
</dbReference>
<dbReference type="OrthoDB" id="9974421at2759"/>
<dbReference type="InterPro" id="IPR052542">
    <property type="entry name" value="Cholesterol_Oxidase"/>
</dbReference>
<dbReference type="InterPro" id="IPR036188">
    <property type="entry name" value="FAD/NAD-bd_sf"/>
</dbReference>
<organism evidence="16 17">
    <name type="scientific">Corchorus capsularis</name>
    <name type="common">Jute</name>
    <dbReference type="NCBI Taxonomy" id="210143"/>
    <lineage>
        <taxon>Eukaryota</taxon>
        <taxon>Viridiplantae</taxon>
        <taxon>Streptophyta</taxon>
        <taxon>Embryophyta</taxon>
        <taxon>Tracheophyta</taxon>
        <taxon>Spermatophyta</taxon>
        <taxon>Magnoliopsida</taxon>
        <taxon>eudicotyledons</taxon>
        <taxon>Gunneridae</taxon>
        <taxon>Pentapetalae</taxon>
        <taxon>rosids</taxon>
        <taxon>malvids</taxon>
        <taxon>Malvales</taxon>
        <taxon>Malvaceae</taxon>
        <taxon>Grewioideae</taxon>
        <taxon>Apeibeae</taxon>
        <taxon>Corchorus</taxon>
    </lineage>
</organism>
<evidence type="ECO:0000256" key="7">
    <source>
        <dbReference type="ARBA" id="ARBA00023166"/>
    </source>
</evidence>
<keyword evidence="6" id="KW-0443">Lipid metabolism</keyword>
<dbReference type="Pfam" id="PF23650">
    <property type="entry name" value="DUF7148"/>
    <property type="match status" value="1"/>
</dbReference>
<evidence type="ECO:0000313" key="16">
    <source>
        <dbReference type="EMBL" id="OMO82330.1"/>
    </source>
</evidence>
<proteinExistence type="predicted"/>
<keyword evidence="9" id="KW-0413">Isomerase</keyword>
<dbReference type="PANTHER" id="PTHR47470">
    <property type="entry name" value="CHOLESTEROL OXIDASE"/>
    <property type="match status" value="1"/>
</dbReference>
<feature type="domain" description="4Fe-4S ferredoxin-type" evidence="15">
    <location>
        <begin position="181"/>
        <end position="211"/>
    </location>
</feature>
<dbReference type="SUPFAM" id="SSF53474">
    <property type="entry name" value="alpha/beta-Hydrolases"/>
    <property type="match status" value="2"/>
</dbReference>
<dbReference type="GO" id="GO:0008203">
    <property type="term" value="P:cholesterol metabolic process"/>
    <property type="evidence" value="ECO:0007669"/>
    <property type="project" value="UniProtKB-KW"/>
</dbReference>
<dbReference type="EMBL" id="AWWV01010030">
    <property type="protein sequence ID" value="OMO82330.1"/>
    <property type="molecule type" value="Genomic_DNA"/>
</dbReference>
<evidence type="ECO:0000256" key="9">
    <source>
        <dbReference type="ARBA" id="ARBA00023235"/>
    </source>
</evidence>
<reference evidence="16 17" key="1">
    <citation type="submission" date="2013-09" db="EMBL/GenBank/DDBJ databases">
        <title>Corchorus capsularis genome sequencing.</title>
        <authorList>
            <person name="Alam M."/>
            <person name="Haque M.S."/>
            <person name="Islam M.S."/>
            <person name="Emdad E.M."/>
            <person name="Islam M.M."/>
            <person name="Ahmed B."/>
            <person name="Halim A."/>
            <person name="Hossen Q.M.M."/>
            <person name="Hossain M.Z."/>
            <person name="Ahmed R."/>
            <person name="Khan M.M."/>
            <person name="Islam R."/>
            <person name="Rashid M.M."/>
            <person name="Khan S.A."/>
            <person name="Rahman M.S."/>
            <person name="Alam M."/>
        </authorList>
    </citation>
    <scope>NUCLEOTIDE SEQUENCE [LARGE SCALE GENOMIC DNA]</scope>
    <source>
        <strain evidence="17">cv. CVL-1</strain>
        <tissue evidence="16">Whole seedling</tissue>
    </source>
</reference>
<evidence type="ECO:0000256" key="1">
    <source>
        <dbReference type="ARBA" id="ARBA00001974"/>
    </source>
</evidence>
<dbReference type="PROSITE" id="PS51379">
    <property type="entry name" value="4FE4S_FER_2"/>
    <property type="match status" value="2"/>
</dbReference>
<dbReference type="Proteomes" id="UP000188268">
    <property type="component" value="Unassembled WGS sequence"/>
</dbReference>
<dbReference type="InterPro" id="IPR017896">
    <property type="entry name" value="4Fe4S_Fe-S-bd"/>
</dbReference>
<evidence type="ECO:0000256" key="2">
    <source>
        <dbReference type="ARBA" id="ARBA00022548"/>
    </source>
</evidence>
<dbReference type="Pfam" id="PF05199">
    <property type="entry name" value="GMC_oxred_C"/>
    <property type="match status" value="2"/>
</dbReference>
<dbReference type="Pfam" id="PF00732">
    <property type="entry name" value="GMC_oxred_N"/>
    <property type="match status" value="2"/>
</dbReference>
<evidence type="ECO:0000313" key="17">
    <source>
        <dbReference type="Proteomes" id="UP000188268"/>
    </source>
</evidence>
<keyword evidence="5" id="KW-0560">Oxidoreductase</keyword>
<dbReference type="Gramene" id="OMO82330">
    <property type="protein sequence ID" value="OMO82330"/>
    <property type="gene ID" value="CCACVL1_11978"/>
</dbReference>
<keyword evidence="8" id="KW-0753">Steroid metabolism</keyword>
<dbReference type="EC" id="1.1.3.6" evidence="12"/>
<evidence type="ECO:0000256" key="4">
    <source>
        <dbReference type="ARBA" id="ARBA00022827"/>
    </source>
</evidence>
<comment type="caution">
    <text evidence="16">The sequence shown here is derived from an EMBL/GenBank/DDBJ whole genome shotgun (WGS) entry which is preliminary data.</text>
</comment>
<evidence type="ECO:0000256" key="11">
    <source>
        <dbReference type="ARBA" id="ARBA00049645"/>
    </source>
</evidence>
<evidence type="ECO:0000256" key="3">
    <source>
        <dbReference type="ARBA" id="ARBA00022630"/>
    </source>
</evidence>
<dbReference type="GO" id="GO:0050660">
    <property type="term" value="F:flavin adenine dinucleotide binding"/>
    <property type="evidence" value="ECO:0007669"/>
    <property type="project" value="InterPro"/>
</dbReference>
<gene>
    <name evidence="16" type="ORF">CCACVL1_11978</name>
</gene>
<dbReference type="STRING" id="210143.A0A1R3IIF0"/>
<dbReference type="PROSITE" id="PS00198">
    <property type="entry name" value="4FE4S_FER_1"/>
    <property type="match status" value="2"/>
</dbReference>
<evidence type="ECO:0000259" key="15">
    <source>
        <dbReference type="PROSITE" id="PS51379"/>
    </source>
</evidence>
<evidence type="ECO:0000256" key="14">
    <source>
        <dbReference type="ARBA" id="ARBA00049778"/>
    </source>
</evidence>
<keyword evidence="17" id="KW-1185">Reference proteome</keyword>
<dbReference type="InterPro" id="IPR000172">
    <property type="entry name" value="GMC_OxRdtase_N"/>
</dbReference>
<comment type="cofactor">
    <cofactor evidence="1">
        <name>FAD</name>
        <dbReference type="ChEBI" id="CHEBI:57692"/>
    </cofactor>
</comment>
<dbReference type="GO" id="GO:0016995">
    <property type="term" value="F:cholesterol oxidase activity"/>
    <property type="evidence" value="ECO:0007669"/>
    <property type="project" value="UniProtKB-EC"/>
</dbReference>
<dbReference type="GO" id="GO:0004769">
    <property type="term" value="F:steroid Delta-isomerase activity"/>
    <property type="evidence" value="ECO:0007669"/>
    <property type="project" value="UniProtKB-EC"/>
</dbReference>
<keyword evidence="4" id="KW-0274">FAD</keyword>
<protein>
    <recommendedName>
        <fullName evidence="13">Cholesterol oxidase</fullName>
        <ecNumber evidence="12">1.1.3.6</ecNumber>
        <ecNumber evidence="10">5.3.3.1</ecNumber>
    </recommendedName>
    <alternativeName>
        <fullName evidence="14">Cholesterol isomerase</fullName>
    </alternativeName>
</protein>
<evidence type="ECO:0000256" key="8">
    <source>
        <dbReference type="ARBA" id="ARBA00023221"/>
    </source>
</evidence>
<evidence type="ECO:0000256" key="12">
    <source>
        <dbReference type="ARBA" id="ARBA00049723"/>
    </source>
</evidence>
<dbReference type="PROSITE" id="PS51257">
    <property type="entry name" value="PROKAR_LIPOPROTEIN"/>
    <property type="match status" value="1"/>
</dbReference>
<dbReference type="EC" id="5.3.3.1" evidence="10"/>
<evidence type="ECO:0000256" key="13">
    <source>
        <dbReference type="ARBA" id="ARBA00049744"/>
    </source>
</evidence>
<dbReference type="PANTHER" id="PTHR47470:SF1">
    <property type="entry name" value="FAD-DEPENDENT OXIDOREDUCTASE 2 FAD BINDING DOMAIN-CONTAINING PROTEIN"/>
    <property type="match status" value="1"/>
</dbReference>
<sequence>MSSKGEDGYDAVVVGSGYGGSVAACRLSMAGVKVCLVEKGRKWEAKDFPTDSFKLISALRMENQNLGVSFGPKDALFQVYEQNDSLAAVACGLGGGSLVNAGVMLPTPVRTRRNSKWPKEWEWDWDSCEASAATMLRIQSVPVQFPVAKIMKEIDVGEMEEMVQDSLKLSMNFDLEEPPSRLLKHQNQGSCIACGNCLSGCPYDAKNSTDKNYLALAIQAGCIVKTECEVQCVVKNPFETCQEGEIGGKRRWIVYLNEIDYIKADFVILSAGVFGTTGILLKSEMRGLKLSEALGTGFSCNGNNVAYLAGSSGPLNAYGLNRKQLSKTPFEGRPGPSISSSYSSSLGFTIQSAVIPAAYPSILFKGIVTFGWPTGYWFFHGIIDKLKCLVGSNSTQAMILNAMGLDKSDGKITLEKETEKICFNPPHDPLLPRKIEAFQKITKKLGGILFMSKYRSTSVHQLGGCNASSDFSDGVCNPNGQVFDPEAPSQVHKGLYVCDASLIPCSVGVNPSLTIAAAAEHVSRHLVKDVLKYKSKNCTDFASKEVDRNSYTEEMHDNIKARDTSYVLIKETLRGYVGGMPCTATLKMRLDLQSQNNCDDWNWVMRKFHPTLKGKVGGYVVLRAIEKDKLHVLDGEVDMCEVDYKTPYTQYMRYRLLLAAASGSRYILEGKKIMNPYLFALHSWTETTTLHVTFKRIAGNFSGDVGLNLKGELRISMIALLKSLLSLEGNGRARFIYLFSLNLLRTYILQIPQENHEYSVTDSENKSYPASTFHEIKTEDGYLISCRQWNCGQNRWKLRGEMQPNPILLLNGHSTESFCLPTEPNDLIRTLLDEGYEIWLLQSRLHLLNPPKNFTIEDIASYDIPAALNKITEFHGPSMKVHVVAHCVGGLSIHMAVMGGYISATQIASLSCTNSSMFFKLNMLATVKMWLPLVPMSMALLGDNNTLPLLETSKASFRHRLLMSIARWIPRYERCTCKECEVFSGIFGNAFWHQNLSHTMHHWLNKQSTRILPMAAFPHLRKICKSGFIVDSKGNNSYLIHPERMALSTLYISGGRSLLVTPETSFLANKYMKLHQPGFRHERVVVDGFGHSDLLIGEESSKEVFPHIISHIRLAEEGKNVVMISKGKSCSKAALEWAADPYQGYGGCETWFSPLINKISGGARLGFITIGDGKTEVLVYIDCLVFPATDASGPIFRAIRNGPLKDQFPPVSKILEKPADFRKMSCDGEDGYDAVVVGSGYGGSVAACRLSMAGVKVCLVEKGRKWEAKDFPTDSFKIISALRMENQNLGVSFGPKDALFQVYEQNDSLAAMACGLGGGSLVNAGVMLPTPVRTRRNSKWPKEWEWDWDSCEASAATMLRIQSVPVQFPVAKIMKEIDVGEMEEMVQDSLKLSMNFDLEEPPSTLLKHQNQGSCIACGNCLSGCPYDAKNSTDKNYLASAIQAGCIVKTECEVQYVVKNPFETCQEGEIGGKRRWIVYLNEFDYIKADFVVLSAGVFGTTGILLKSQMRGLKLSEALGTLFSCNGNNVAYLAGSSGPLNAYGLNRKQLSKTPFEGRPGPSISSSYSSSLGFTIQSVVIPAAYPSILFKGIVTFGWPTGYWFFHGIIDKLKLLIGSKSTQAMVLNAMGHDKSDGKITLEKETEKICFDPPQDPLLPRKIEAFQKITKKLGGILFMSKYRSTSVHLLGGCNASSDISDGVCDSNGQVFDPEDPGQVHKGLYVCDASLIPCAVGVNPSLTIAAAAEHVSKHLVKDVMKHKSCTDFVSKGIDQNPSTEMHDKLKTRDTSYVLIKETLRGYLGGMPCTATLKMRLKLQSQNNCDDWNWVMRKSRPTLKGKVGGYVVLRTIERDKLHILDGEVDMCEVDYRTPYTQYMRYRLLLAATSGSRYILEGKKIMNPYLFALCSWTETTTLHVRFKRIADNFSGDAGLNLKGELKISMIALLKSLLSLEGNGRGRFIYLFSLNLLRTYILQIPQENHEYSVTDSDNKSYLASTLHEIKTEDGFLISCRQWNCSQNRWKLMGEMKPNPVLLLNGYSTESFCLPTEPNDLIRTLLEEGYEIWLLQSRLHVLNPSKNFTIEDIARYDIPSAIEKMIEFHGPSMKVHIVAHCVGGLSIHMALMGGYVSATQIASLSCTNSSMFFKLSTLAIVKMWLPLIPHVGFLAMRDVLIKNVRSSLAYLATYSGIKT</sequence>
<keyword evidence="7" id="KW-1207">Sterol metabolism</keyword>
<comment type="pathway">
    <text evidence="11">Steroid metabolism; cholesterol degradation.</text>
</comment>
<dbReference type="InterPro" id="IPR007867">
    <property type="entry name" value="GMC_OxRtase_C"/>
</dbReference>